<keyword evidence="4" id="KW-1185">Reference proteome</keyword>
<dbReference type="InterPro" id="IPR027417">
    <property type="entry name" value="P-loop_NTPase"/>
</dbReference>
<dbReference type="GO" id="GO:0003676">
    <property type="term" value="F:nucleic acid binding"/>
    <property type="evidence" value="ECO:0007669"/>
    <property type="project" value="InterPro"/>
</dbReference>
<dbReference type="EMBL" id="CAMPGE010006010">
    <property type="protein sequence ID" value="CAI2364857.1"/>
    <property type="molecule type" value="Genomic_DNA"/>
</dbReference>
<dbReference type="InterPro" id="IPR006555">
    <property type="entry name" value="ATP-dep_Helicase_C"/>
</dbReference>
<evidence type="ECO:0000259" key="2">
    <source>
        <dbReference type="Pfam" id="PF13307"/>
    </source>
</evidence>
<dbReference type="GO" id="GO:0005524">
    <property type="term" value="F:ATP binding"/>
    <property type="evidence" value="ECO:0007669"/>
    <property type="project" value="InterPro"/>
</dbReference>
<accession>A0AAD1U9J5</accession>
<evidence type="ECO:0000313" key="3">
    <source>
        <dbReference type="EMBL" id="CAI2364857.1"/>
    </source>
</evidence>
<dbReference type="PANTHER" id="PTHR11472">
    <property type="entry name" value="DNA REPAIR DEAD HELICASE RAD3/XP-D SUBFAMILY MEMBER"/>
    <property type="match status" value="1"/>
</dbReference>
<proteinExistence type="predicted"/>
<dbReference type="GO" id="GO:0003678">
    <property type="term" value="F:DNA helicase activity"/>
    <property type="evidence" value="ECO:0007669"/>
    <property type="project" value="TreeGrafter"/>
</dbReference>
<dbReference type="Gene3D" id="3.40.50.300">
    <property type="entry name" value="P-loop containing nucleotide triphosphate hydrolases"/>
    <property type="match status" value="1"/>
</dbReference>
<feature type="compositionally biased region" description="Basic and acidic residues" evidence="1">
    <location>
        <begin position="357"/>
        <end position="369"/>
    </location>
</feature>
<dbReference type="Pfam" id="PF13307">
    <property type="entry name" value="Helicase_C_2"/>
    <property type="match status" value="1"/>
</dbReference>
<organism evidence="3 4">
    <name type="scientific">Euplotes crassus</name>
    <dbReference type="NCBI Taxonomy" id="5936"/>
    <lineage>
        <taxon>Eukaryota</taxon>
        <taxon>Sar</taxon>
        <taxon>Alveolata</taxon>
        <taxon>Ciliophora</taxon>
        <taxon>Intramacronucleata</taxon>
        <taxon>Spirotrichea</taxon>
        <taxon>Hypotrichia</taxon>
        <taxon>Euplotida</taxon>
        <taxon>Euplotidae</taxon>
        <taxon>Moneuplotes</taxon>
    </lineage>
</organism>
<feature type="region of interest" description="Disordered" evidence="1">
    <location>
        <begin position="312"/>
        <end position="378"/>
    </location>
</feature>
<feature type="domain" description="ATP-dependent helicase C-terminal" evidence="2">
    <location>
        <begin position="59"/>
        <end position="246"/>
    </location>
</feature>
<dbReference type="InterPro" id="IPR045028">
    <property type="entry name" value="DinG/Rad3-like"/>
</dbReference>
<evidence type="ECO:0000313" key="4">
    <source>
        <dbReference type="Proteomes" id="UP001295684"/>
    </source>
</evidence>
<dbReference type="Proteomes" id="UP001295684">
    <property type="component" value="Unassembled WGS sequence"/>
</dbReference>
<dbReference type="GO" id="GO:0006139">
    <property type="term" value="P:nucleobase-containing compound metabolic process"/>
    <property type="evidence" value="ECO:0007669"/>
    <property type="project" value="InterPro"/>
</dbReference>
<dbReference type="GO" id="GO:0016818">
    <property type="term" value="F:hydrolase activity, acting on acid anhydrides, in phosphorus-containing anhydrides"/>
    <property type="evidence" value="ECO:0007669"/>
    <property type="project" value="InterPro"/>
</dbReference>
<dbReference type="AlphaFoldDB" id="A0AAD1U9J5"/>
<evidence type="ECO:0000256" key="1">
    <source>
        <dbReference type="SAM" id="MobiDB-lite"/>
    </source>
</evidence>
<reference evidence="3" key="1">
    <citation type="submission" date="2023-07" db="EMBL/GenBank/DDBJ databases">
        <authorList>
            <consortium name="AG Swart"/>
            <person name="Singh M."/>
            <person name="Singh A."/>
            <person name="Seah K."/>
            <person name="Emmerich C."/>
        </authorList>
    </citation>
    <scope>NUCLEOTIDE SEQUENCE</scope>
    <source>
        <strain evidence="3">DP1</strain>
    </source>
</reference>
<protein>
    <recommendedName>
        <fullName evidence="2">ATP-dependent helicase C-terminal domain-containing protein</fullName>
    </recommendedName>
</protein>
<dbReference type="PANTHER" id="PTHR11472:SF34">
    <property type="entry name" value="REGULATOR OF TELOMERE ELONGATION HELICASE 1"/>
    <property type="match status" value="1"/>
</dbReference>
<comment type="caution">
    <text evidence="3">The sequence shown here is derived from an EMBL/GenBank/DDBJ whole genome shotgun (WGS) entry which is preliminary data.</text>
</comment>
<sequence length="378" mass="43561">MPCARSQIPHSNLCTALYGQVSASDINVLTKGKPKNMSLDFSWKNRFNKEMFIELGETIIDIIKCVPGGVILTIPSLPLFGQLNKAWEKANVFGRINKIKELFREVGDREVNTKIIERYEYYNEKAATPGNVEKSGACFLTICRNKKFPDYKFSPQSSRLLILVCIPFDNRTEFKVGMKLRKLSILHNLENDELNENLWYREEASRVVNSVINLAVNNKDDYGSVLLIDKRYEYKDQTEDRYHWAQNMKKYDKLPDDLQYSECKQNIEEFFTNMASKHPYTPRILKTPTKLQNASKSSTAQPKSTFLKSFFTKRHKQGPPSPQKLNPKPRKTVPQQPSIKSFFKPLPSRDSDEEVSIPDRNKPLKDAPKNAENPNKNG</sequence>
<gene>
    <name evidence="3" type="ORF">ECRASSUSDP1_LOCUS6207</name>
</gene>
<name>A0AAD1U9J5_EUPCR</name>